<evidence type="ECO:0000313" key="2">
    <source>
        <dbReference type="EMBL" id="KAF2642082.1"/>
    </source>
</evidence>
<sequence>MQKRASPNYLDTVLVKRQKQQEDSSIETPPPHHLPHNHTTKHHTTMPPAPQTHNQTHSHPHHAPSPYPIFPTTTAKPPNNTTSPFPKRENQPCTGCAAPTCLTCPAWIIPSCDGRFPQLTGSPETLARYRRALEEASHMPLPEEDEDAGAPGPGTGAVCGRCDPPCGWSSDVCAYMKNWKSQTQNQTRGSAGAGGGMPLPSLDGGWGFPTTFVGSAPGDAYANVMSAGAREELDRGTSRPVPDHERYRNNGGVNGARREGGNTRVDGGMPTTVAKCYPGDAYSHVFTPSARAELDRAAELPLPDR</sequence>
<feature type="region of interest" description="Disordered" evidence="1">
    <location>
        <begin position="231"/>
        <end position="268"/>
    </location>
</feature>
<feature type="compositionally biased region" description="Low complexity" evidence="1">
    <location>
        <begin position="71"/>
        <end position="84"/>
    </location>
</feature>
<dbReference type="EMBL" id="MU006782">
    <property type="protein sequence ID" value="KAF2642082.1"/>
    <property type="molecule type" value="Genomic_DNA"/>
</dbReference>
<protein>
    <submittedName>
        <fullName evidence="2">Uncharacterized protein</fullName>
    </submittedName>
</protein>
<evidence type="ECO:0000256" key="1">
    <source>
        <dbReference type="SAM" id="MobiDB-lite"/>
    </source>
</evidence>
<evidence type="ECO:0000313" key="3">
    <source>
        <dbReference type="Proteomes" id="UP000799753"/>
    </source>
</evidence>
<feature type="region of interest" description="Disordered" evidence="1">
    <location>
        <begin position="1"/>
        <end position="90"/>
    </location>
</feature>
<dbReference type="AlphaFoldDB" id="A0A6A6S4J9"/>
<organism evidence="2 3">
    <name type="scientific">Massarina eburnea CBS 473.64</name>
    <dbReference type="NCBI Taxonomy" id="1395130"/>
    <lineage>
        <taxon>Eukaryota</taxon>
        <taxon>Fungi</taxon>
        <taxon>Dikarya</taxon>
        <taxon>Ascomycota</taxon>
        <taxon>Pezizomycotina</taxon>
        <taxon>Dothideomycetes</taxon>
        <taxon>Pleosporomycetidae</taxon>
        <taxon>Pleosporales</taxon>
        <taxon>Massarineae</taxon>
        <taxon>Massarinaceae</taxon>
        <taxon>Massarina</taxon>
    </lineage>
</organism>
<proteinExistence type="predicted"/>
<reference evidence="2" key="1">
    <citation type="journal article" date="2020" name="Stud. Mycol.">
        <title>101 Dothideomycetes genomes: a test case for predicting lifestyles and emergence of pathogens.</title>
        <authorList>
            <person name="Haridas S."/>
            <person name="Albert R."/>
            <person name="Binder M."/>
            <person name="Bloem J."/>
            <person name="Labutti K."/>
            <person name="Salamov A."/>
            <person name="Andreopoulos B."/>
            <person name="Baker S."/>
            <person name="Barry K."/>
            <person name="Bills G."/>
            <person name="Bluhm B."/>
            <person name="Cannon C."/>
            <person name="Castanera R."/>
            <person name="Culley D."/>
            <person name="Daum C."/>
            <person name="Ezra D."/>
            <person name="Gonzalez J."/>
            <person name="Henrissat B."/>
            <person name="Kuo A."/>
            <person name="Liang C."/>
            <person name="Lipzen A."/>
            <person name="Lutzoni F."/>
            <person name="Magnuson J."/>
            <person name="Mondo S."/>
            <person name="Nolan M."/>
            <person name="Ohm R."/>
            <person name="Pangilinan J."/>
            <person name="Park H.-J."/>
            <person name="Ramirez L."/>
            <person name="Alfaro M."/>
            <person name="Sun H."/>
            <person name="Tritt A."/>
            <person name="Yoshinaga Y."/>
            <person name="Zwiers L.-H."/>
            <person name="Turgeon B."/>
            <person name="Goodwin S."/>
            <person name="Spatafora J."/>
            <person name="Crous P."/>
            <person name="Grigoriev I."/>
        </authorList>
    </citation>
    <scope>NUCLEOTIDE SEQUENCE</scope>
    <source>
        <strain evidence="2">CBS 473.64</strain>
    </source>
</reference>
<name>A0A6A6S4J9_9PLEO</name>
<dbReference type="Proteomes" id="UP000799753">
    <property type="component" value="Unassembled WGS sequence"/>
</dbReference>
<feature type="compositionally biased region" description="Basic and acidic residues" evidence="1">
    <location>
        <begin position="231"/>
        <end position="248"/>
    </location>
</feature>
<gene>
    <name evidence="2" type="ORF">P280DRAFT_292245</name>
</gene>
<accession>A0A6A6S4J9</accession>
<feature type="compositionally biased region" description="Basic residues" evidence="1">
    <location>
        <begin position="33"/>
        <end position="44"/>
    </location>
</feature>
<keyword evidence="3" id="KW-1185">Reference proteome</keyword>